<evidence type="ECO:0000256" key="1">
    <source>
        <dbReference type="ARBA" id="ARBA00004141"/>
    </source>
</evidence>
<evidence type="ECO:0000313" key="9">
    <source>
        <dbReference type="Proteomes" id="UP000623129"/>
    </source>
</evidence>
<dbReference type="PANTHER" id="PTHR13439">
    <property type="entry name" value="CT120 PROTEIN"/>
    <property type="match status" value="1"/>
</dbReference>
<dbReference type="GO" id="GO:0055088">
    <property type="term" value="P:lipid homeostasis"/>
    <property type="evidence" value="ECO:0007669"/>
    <property type="project" value="TreeGrafter"/>
</dbReference>
<keyword evidence="9" id="KW-1185">Reference proteome</keyword>
<proteinExistence type="predicted"/>
<feature type="transmembrane region" description="Helical" evidence="6">
    <location>
        <begin position="133"/>
        <end position="151"/>
    </location>
</feature>
<evidence type="ECO:0000313" key="8">
    <source>
        <dbReference type="EMBL" id="KAF3321883.1"/>
    </source>
</evidence>
<dbReference type="Proteomes" id="UP000623129">
    <property type="component" value="Unassembled WGS sequence"/>
</dbReference>
<dbReference type="OrthoDB" id="10266980at2759"/>
<sequence>MDQDFGPTEQFLLPLSVVSGILMSKANFLKFLFHITSKVSSQLYKGYDGLRNNDRVEWNNRSFSTFHSLMVTVVSFHLVFLSDIFKEDPHNPIILLERKSQLSVSLQGVSLGYFITDFAMIIWFFPSLGGMEYVLHHLLAIFSISLTLTSGKGHVYVHTLLLTEATTPFVNLRWYLVLTGKKSSTLYLYNGLAMFSVWLVRDR</sequence>
<name>A0A833VFW2_9POAL</name>
<feature type="transmembrane region" description="Helical" evidence="6">
    <location>
        <begin position="184"/>
        <end position="200"/>
    </location>
</feature>
<comment type="subcellular location">
    <subcellularLocation>
        <location evidence="1">Membrane</location>
        <topology evidence="1">Multi-pass membrane protein</topology>
    </subcellularLocation>
</comment>
<evidence type="ECO:0000256" key="3">
    <source>
        <dbReference type="ARBA" id="ARBA00022989"/>
    </source>
</evidence>
<dbReference type="InterPro" id="IPR050846">
    <property type="entry name" value="TLCD"/>
</dbReference>
<dbReference type="AlphaFoldDB" id="A0A833VFW2"/>
<feature type="transmembrane region" description="Helical" evidence="6">
    <location>
        <begin position="105"/>
        <end position="126"/>
    </location>
</feature>
<dbReference type="InterPro" id="IPR006634">
    <property type="entry name" value="TLC-dom"/>
</dbReference>
<feature type="transmembrane region" description="Helical" evidence="6">
    <location>
        <begin position="65"/>
        <end position="85"/>
    </location>
</feature>
<feature type="domain" description="TLC" evidence="7">
    <location>
        <begin position="53"/>
        <end position="203"/>
    </location>
</feature>
<dbReference type="PROSITE" id="PS50922">
    <property type="entry name" value="TLC"/>
    <property type="match status" value="1"/>
</dbReference>
<dbReference type="GO" id="GO:0005783">
    <property type="term" value="C:endoplasmic reticulum"/>
    <property type="evidence" value="ECO:0007669"/>
    <property type="project" value="TreeGrafter"/>
</dbReference>
<comment type="caution">
    <text evidence="8">The sequence shown here is derived from an EMBL/GenBank/DDBJ whole genome shotgun (WGS) entry which is preliminary data.</text>
</comment>
<organism evidence="8 9">
    <name type="scientific">Carex littledalei</name>
    <dbReference type="NCBI Taxonomy" id="544730"/>
    <lineage>
        <taxon>Eukaryota</taxon>
        <taxon>Viridiplantae</taxon>
        <taxon>Streptophyta</taxon>
        <taxon>Embryophyta</taxon>
        <taxon>Tracheophyta</taxon>
        <taxon>Spermatophyta</taxon>
        <taxon>Magnoliopsida</taxon>
        <taxon>Liliopsida</taxon>
        <taxon>Poales</taxon>
        <taxon>Cyperaceae</taxon>
        <taxon>Cyperoideae</taxon>
        <taxon>Cariceae</taxon>
        <taxon>Carex</taxon>
        <taxon>Carex subgen. Euthyceras</taxon>
    </lineage>
</organism>
<dbReference type="Pfam" id="PF03798">
    <property type="entry name" value="TRAM_LAG1_CLN8"/>
    <property type="match status" value="1"/>
</dbReference>
<evidence type="ECO:0000256" key="4">
    <source>
        <dbReference type="ARBA" id="ARBA00023136"/>
    </source>
</evidence>
<dbReference type="SMART" id="SM00724">
    <property type="entry name" value="TLC"/>
    <property type="match status" value="1"/>
</dbReference>
<keyword evidence="3 6" id="KW-1133">Transmembrane helix</keyword>
<gene>
    <name evidence="8" type="ORF">FCM35_KLT14099</name>
</gene>
<protein>
    <submittedName>
        <fullName evidence="8">Transmembrane protein 56-B</fullName>
    </submittedName>
</protein>
<dbReference type="PANTHER" id="PTHR13439:SF0">
    <property type="entry name" value="TOPOISOMERASE I DAMAGE AFFECTED PROTEIN 4"/>
    <property type="match status" value="1"/>
</dbReference>
<feature type="transmembrane region" description="Helical" evidence="6">
    <location>
        <begin position="12"/>
        <end position="33"/>
    </location>
</feature>
<evidence type="ECO:0000256" key="2">
    <source>
        <dbReference type="ARBA" id="ARBA00022692"/>
    </source>
</evidence>
<evidence type="ECO:0000256" key="5">
    <source>
        <dbReference type="PROSITE-ProRule" id="PRU00205"/>
    </source>
</evidence>
<dbReference type="EMBL" id="SWLB01000026">
    <property type="protein sequence ID" value="KAF3321883.1"/>
    <property type="molecule type" value="Genomic_DNA"/>
</dbReference>
<reference evidence="8" key="1">
    <citation type="submission" date="2020-01" db="EMBL/GenBank/DDBJ databases">
        <title>Genome sequence of Kobresia littledalei, the first chromosome-level genome in the family Cyperaceae.</title>
        <authorList>
            <person name="Qu G."/>
        </authorList>
    </citation>
    <scope>NUCLEOTIDE SEQUENCE</scope>
    <source>
        <strain evidence="8">C.B.Clarke</strain>
        <tissue evidence="8">Leaf</tissue>
    </source>
</reference>
<evidence type="ECO:0000259" key="7">
    <source>
        <dbReference type="PROSITE" id="PS50922"/>
    </source>
</evidence>
<evidence type="ECO:0000256" key="6">
    <source>
        <dbReference type="SAM" id="Phobius"/>
    </source>
</evidence>
<dbReference type="GO" id="GO:0016020">
    <property type="term" value="C:membrane"/>
    <property type="evidence" value="ECO:0007669"/>
    <property type="project" value="UniProtKB-SubCell"/>
</dbReference>
<accession>A0A833VFW2</accession>
<keyword evidence="2 5" id="KW-0812">Transmembrane</keyword>
<keyword evidence="4 5" id="KW-0472">Membrane</keyword>